<dbReference type="GO" id="GO:0030136">
    <property type="term" value="C:clathrin-coated vesicle"/>
    <property type="evidence" value="ECO:0007669"/>
    <property type="project" value="TreeGrafter"/>
</dbReference>
<gene>
    <name evidence="2" type="primary">LOC117230318</name>
</gene>
<dbReference type="GeneID" id="117230318"/>
<proteinExistence type="predicted"/>
<dbReference type="AlphaFoldDB" id="A0A6J3JTR9"/>
<sequence>MELWDFIRNIFGRRRSEKFNNGFDDYQNNYGGDNFQNSMSQIDIHDDSRFFERVDHFNIFSDPLEITRYFESQMENIMMNFIYGFNNEGNDANTNVFSFIPSQRKSLRDNMLKPNNDQMELKLDTDLDGKVTIDNFSNVWGESDKPQLEVARPSIIGRSIRKEYVRKPDGTIEQKQVIKDHEGNEETIISHQIGDKIHTIVTKIDKNGVETKIEDISDISNCDLLEKRKLLNETNSFPNIHFNFFSWEKLFKPNPKL</sequence>
<accession>A0A6J3JTR9</accession>
<dbReference type="GO" id="GO:0005739">
    <property type="term" value="C:mitochondrion"/>
    <property type="evidence" value="ECO:0007669"/>
    <property type="project" value="TreeGrafter"/>
</dbReference>
<evidence type="ECO:0000313" key="2">
    <source>
        <dbReference type="RefSeq" id="XP_033343510.1"/>
    </source>
</evidence>
<protein>
    <submittedName>
        <fullName evidence="2">Uncharacterized protein LOC117230318 isoform X1</fullName>
    </submittedName>
</protein>
<dbReference type="KEGG" id="bvk:117230318"/>
<dbReference type="Proteomes" id="UP000504631">
    <property type="component" value="Unplaced"/>
</dbReference>
<dbReference type="PANTHER" id="PTHR14938">
    <property type="entry name" value="HCLS1-ASSOCIATED PROTEIN X-1"/>
    <property type="match status" value="1"/>
</dbReference>
<dbReference type="GO" id="GO:0015629">
    <property type="term" value="C:actin cytoskeleton"/>
    <property type="evidence" value="ECO:0007669"/>
    <property type="project" value="TreeGrafter"/>
</dbReference>
<dbReference type="GO" id="GO:0016324">
    <property type="term" value="C:apical plasma membrane"/>
    <property type="evidence" value="ECO:0007669"/>
    <property type="project" value="TreeGrafter"/>
</dbReference>
<dbReference type="PANTHER" id="PTHR14938:SF2">
    <property type="entry name" value="HCLS1-ASSOCIATED PROTEIN X-1"/>
    <property type="match status" value="1"/>
</dbReference>
<dbReference type="InterPro" id="IPR017248">
    <property type="entry name" value="HAX-1"/>
</dbReference>
<keyword evidence="1" id="KW-1185">Reference proteome</keyword>
<organism evidence="1 2">
    <name type="scientific">Bombus vosnesenskii</name>
    <dbReference type="NCBI Taxonomy" id="207650"/>
    <lineage>
        <taxon>Eukaryota</taxon>
        <taxon>Metazoa</taxon>
        <taxon>Ecdysozoa</taxon>
        <taxon>Arthropoda</taxon>
        <taxon>Hexapoda</taxon>
        <taxon>Insecta</taxon>
        <taxon>Pterygota</taxon>
        <taxon>Neoptera</taxon>
        <taxon>Endopterygota</taxon>
        <taxon>Hymenoptera</taxon>
        <taxon>Apocrita</taxon>
        <taxon>Aculeata</taxon>
        <taxon>Apoidea</taxon>
        <taxon>Anthophila</taxon>
        <taxon>Apidae</taxon>
        <taxon>Bombus</taxon>
        <taxon>Pyrobombus</taxon>
    </lineage>
</organism>
<dbReference type="GO" id="GO:0016529">
    <property type="term" value="C:sarcoplasmic reticulum"/>
    <property type="evidence" value="ECO:0007669"/>
    <property type="project" value="TreeGrafter"/>
</dbReference>
<dbReference type="GO" id="GO:0043066">
    <property type="term" value="P:negative regulation of apoptotic process"/>
    <property type="evidence" value="ECO:0007669"/>
    <property type="project" value="InterPro"/>
</dbReference>
<dbReference type="RefSeq" id="XP_033343510.1">
    <property type="nucleotide sequence ID" value="XM_033487619.1"/>
</dbReference>
<dbReference type="GO" id="GO:0030833">
    <property type="term" value="P:regulation of actin filament polymerization"/>
    <property type="evidence" value="ECO:0007669"/>
    <property type="project" value="TreeGrafter"/>
</dbReference>
<reference evidence="2" key="1">
    <citation type="submission" date="2025-08" db="UniProtKB">
        <authorList>
            <consortium name="RefSeq"/>
        </authorList>
    </citation>
    <scope>IDENTIFICATION</scope>
    <source>
        <tissue evidence="2">Muscle</tissue>
    </source>
</reference>
<name>A0A6J3JTR9_9HYME</name>
<evidence type="ECO:0000313" key="1">
    <source>
        <dbReference type="Proteomes" id="UP000504631"/>
    </source>
</evidence>